<evidence type="ECO:0000313" key="1">
    <source>
        <dbReference type="EMBL" id="TDW22080.1"/>
    </source>
</evidence>
<dbReference type="EMBL" id="SODF01000001">
    <property type="protein sequence ID" value="TDW22080.1"/>
    <property type="molecule type" value="Genomic_DNA"/>
</dbReference>
<name>A0A4R8A1R2_9ACTN</name>
<protein>
    <submittedName>
        <fullName evidence="1">Uncharacterized protein</fullName>
    </submittedName>
</protein>
<dbReference type="AlphaFoldDB" id="A0A4R8A1R2"/>
<evidence type="ECO:0000313" key="2">
    <source>
        <dbReference type="Proteomes" id="UP000295447"/>
    </source>
</evidence>
<proteinExistence type="predicted"/>
<gene>
    <name evidence="1" type="ORF">EV650_0912</name>
</gene>
<dbReference type="RefSeq" id="WP_134115627.1">
    <property type="nucleotide sequence ID" value="NZ_SODF01000001.1"/>
</dbReference>
<organism evidence="1 2">
    <name type="scientific">Kribbella kalugense</name>
    <dbReference type="NCBI Taxonomy" id="2512221"/>
    <lineage>
        <taxon>Bacteria</taxon>
        <taxon>Bacillati</taxon>
        <taxon>Actinomycetota</taxon>
        <taxon>Actinomycetes</taxon>
        <taxon>Propionibacteriales</taxon>
        <taxon>Kribbellaceae</taxon>
        <taxon>Kribbella</taxon>
    </lineage>
</organism>
<reference evidence="1 2" key="1">
    <citation type="submission" date="2019-03" db="EMBL/GenBank/DDBJ databases">
        <title>Genomic Encyclopedia of Type Strains, Phase III (KMG-III): the genomes of soil and plant-associated and newly described type strains.</title>
        <authorList>
            <person name="Whitman W."/>
        </authorList>
    </citation>
    <scope>NUCLEOTIDE SEQUENCE [LARGE SCALE GENOMIC DNA]</scope>
    <source>
        <strain evidence="1 2">VKM Ac-2570</strain>
    </source>
</reference>
<comment type="caution">
    <text evidence="1">The sequence shown here is derived from an EMBL/GenBank/DDBJ whole genome shotgun (WGS) entry which is preliminary data.</text>
</comment>
<dbReference type="Proteomes" id="UP000295447">
    <property type="component" value="Unassembled WGS sequence"/>
</dbReference>
<sequence length="218" mass="22662">MTGFSGSPQVFKGALIGLDPLKPVASVVVFQYNPEKVTRRLRPKTSGADGSEGEALRLTGPPEETFELDIEIDAVDQLATGDPVAESLGIAPQLASLEMMLYPPSALVIANEALMLAGLIEVIAPEAPLALLIWGPSRVLPVRVTDLTIAEEAYDPGLNPIQAKVTVAVRVLTYDDLGLASVGGGLFLVHQIAKEVMASMAGVSSFTATATAGLGGRA</sequence>
<accession>A0A4R8A1R2</accession>
<keyword evidence="2" id="KW-1185">Reference proteome</keyword>
<dbReference type="OrthoDB" id="661223at2"/>